<dbReference type="Proteomes" id="UP000198844">
    <property type="component" value="Unassembled WGS sequence"/>
</dbReference>
<evidence type="ECO:0000313" key="3">
    <source>
        <dbReference type="EMBL" id="SFT95642.1"/>
    </source>
</evidence>
<protein>
    <submittedName>
        <fullName evidence="3">TniQ protein</fullName>
    </submittedName>
</protein>
<feature type="domain" description="HTH cro/C1-type" evidence="2">
    <location>
        <begin position="269"/>
        <end position="309"/>
    </location>
</feature>
<evidence type="ECO:0000313" key="4">
    <source>
        <dbReference type="Proteomes" id="UP000198844"/>
    </source>
</evidence>
<evidence type="ECO:0000259" key="2">
    <source>
        <dbReference type="PROSITE" id="PS50943"/>
    </source>
</evidence>
<dbReference type="EMBL" id="FPBH01000006">
    <property type="protein sequence ID" value="SFT95642.1"/>
    <property type="molecule type" value="Genomic_DNA"/>
</dbReference>
<dbReference type="RefSeq" id="WP_093634469.1">
    <property type="nucleotide sequence ID" value="NZ_FPBH01000006.1"/>
</dbReference>
<evidence type="ECO:0000256" key="1">
    <source>
        <dbReference type="SAM" id="MobiDB-lite"/>
    </source>
</evidence>
<sequence length="486" mass="53869">MAEPIVLACTPGGWPEDAPPRSALFCLSPEGHSGDDLEDLASYFRRLSDDHGMLPWTLAFRVIVPLIAKGAPKWRERMAASCYGLAICGVTNLADSWAGALNEATRRNDLHLNTLVPLRGVVPPAKLLSPTERFCPICYADDERSNRPKYNRLLWSIDCVTACQLHGVQLQPVVKAKRAKGSAFWLPGRAKRANASTFWLPGVSRVDGRSLASDTGTGAREYEIEFARLTANLIDDLHQHPHAFENIGAPATFLRYATDVLFAGNTTHFARHIAVSKGGLHEWTSGKIRPSLPRLVLIAYCCGCAVADVVLGNKVMLLKRPPPARPANLIVRRRNGALRPRQELQDEFEQIVESGTASSAREVADRLDVSTKFLRTLCPVLHKRLVDAGKERSQKAVKERGKLKFDEFQKSFDSMLERQERPVRRRVQSDVFERTGMTFGFKEAGRFLKRAHELADVDGRGKAGCGVGGCGGKPRTRNRPSVDRYL</sequence>
<dbReference type="InterPro" id="IPR009492">
    <property type="entry name" value="TniQ"/>
</dbReference>
<dbReference type="AlphaFoldDB" id="A0A1I7C8C0"/>
<name>A0A1I7C8C0_9BURK</name>
<gene>
    <name evidence="3" type="ORF">SAMN05192563_100611</name>
</gene>
<organism evidence="3 4">
    <name type="scientific">Paraburkholderia aspalathi</name>
    <dbReference type="NCBI Taxonomy" id="1324617"/>
    <lineage>
        <taxon>Bacteria</taxon>
        <taxon>Pseudomonadati</taxon>
        <taxon>Pseudomonadota</taxon>
        <taxon>Betaproteobacteria</taxon>
        <taxon>Burkholderiales</taxon>
        <taxon>Burkholderiaceae</taxon>
        <taxon>Paraburkholderia</taxon>
    </lineage>
</organism>
<dbReference type="OrthoDB" id="9056773at2"/>
<feature type="region of interest" description="Disordered" evidence="1">
    <location>
        <begin position="465"/>
        <end position="486"/>
    </location>
</feature>
<reference evidence="3 4" key="1">
    <citation type="submission" date="2016-10" db="EMBL/GenBank/DDBJ databases">
        <authorList>
            <person name="de Groot N.N."/>
        </authorList>
    </citation>
    <scope>NUCLEOTIDE SEQUENCE [LARGE SCALE GENOMIC DNA]</scope>
    <source>
        <strain evidence="3 4">LMG 27731</strain>
    </source>
</reference>
<dbReference type="PROSITE" id="PS50943">
    <property type="entry name" value="HTH_CROC1"/>
    <property type="match status" value="1"/>
</dbReference>
<dbReference type="InterPro" id="IPR001387">
    <property type="entry name" value="Cro/C1-type_HTH"/>
</dbReference>
<dbReference type="Pfam" id="PF06527">
    <property type="entry name" value="TniQ"/>
    <property type="match status" value="1"/>
</dbReference>
<accession>A0A1I7C8C0</accession>
<proteinExistence type="predicted"/>